<dbReference type="GO" id="GO:0005384">
    <property type="term" value="F:manganese ion transmembrane transporter activity"/>
    <property type="evidence" value="ECO:0007669"/>
    <property type="project" value="InterPro"/>
</dbReference>
<comment type="subcellular location">
    <subcellularLocation>
        <location evidence="1">Endomembrane system</location>
        <topology evidence="1">Multi-pass membrane protein</topology>
    </subcellularLocation>
</comment>
<evidence type="ECO:0000256" key="5">
    <source>
        <dbReference type="SAM" id="MobiDB-lite"/>
    </source>
</evidence>
<protein>
    <submittedName>
        <fullName evidence="7">VIT family protein</fullName>
    </submittedName>
</protein>
<dbReference type="EMBL" id="JACRUO010000002">
    <property type="protein sequence ID" value="MBD3689913.1"/>
    <property type="molecule type" value="Genomic_DNA"/>
</dbReference>
<feature type="transmembrane region" description="Helical" evidence="6">
    <location>
        <begin position="62"/>
        <end position="85"/>
    </location>
</feature>
<reference evidence="7 8" key="1">
    <citation type="submission" date="2020-08" db="EMBL/GenBank/DDBJ databases">
        <title>Winkia gen. nov., sp. nov., isolated from faeces of the Anser albifrons in China.</title>
        <authorList>
            <person name="Liu Q."/>
        </authorList>
    </citation>
    <scope>NUCLEOTIDE SEQUENCE [LARGE SCALE GENOMIC DNA]</scope>
    <source>
        <strain evidence="7 8">C62</strain>
    </source>
</reference>
<accession>A0A8I0GE96</accession>
<feature type="region of interest" description="Disordered" evidence="5">
    <location>
        <begin position="1"/>
        <end position="23"/>
    </location>
</feature>
<evidence type="ECO:0000256" key="6">
    <source>
        <dbReference type="SAM" id="Phobius"/>
    </source>
</evidence>
<dbReference type="InterPro" id="IPR008217">
    <property type="entry name" value="Ccc1_fam"/>
</dbReference>
<feature type="transmembrane region" description="Helical" evidence="6">
    <location>
        <begin position="221"/>
        <end position="243"/>
    </location>
</feature>
<evidence type="ECO:0000313" key="7">
    <source>
        <dbReference type="EMBL" id="MBD3689913.1"/>
    </source>
</evidence>
<evidence type="ECO:0000256" key="1">
    <source>
        <dbReference type="ARBA" id="ARBA00004127"/>
    </source>
</evidence>
<sequence>MTTPPHCPTRTSISTSSPTRERGSLSSRLNWLRAAVLGANDGIVSIAGLVIGVAVVDPTNRGLIALAGLSGIASAASSMAVGEYVSVSTQRDTEREVIERQRAALERDPEGEKRELARAYLDRGLSAETALIVATELSERDAVGAHLTARYHLDADDLTNPWHAAAGSFIAFLAGSALPMLAILLFPPSIAVAATIAAVIIALALTGVISAELGRAPKGRAAVRLVIGGVVAMGLGYVIGHVFGTGGIV</sequence>
<keyword evidence="4 6" id="KW-0472">Membrane</keyword>
<dbReference type="GO" id="GO:0030026">
    <property type="term" value="P:intracellular manganese ion homeostasis"/>
    <property type="evidence" value="ECO:0007669"/>
    <property type="project" value="InterPro"/>
</dbReference>
<dbReference type="AlphaFoldDB" id="A0A8I0GE96"/>
<organism evidence="7 8">
    <name type="scientific">Nanchangia anserum</name>
    <dbReference type="NCBI Taxonomy" id="2692125"/>
    <lineage>
        <taxon>Bacteria</taxon>
        <taxon>Bacillati</taxon>
        <taxon>Actinomycetota</taxon>
        <taxon>Actinomycetes</taxon>
        <taxon>Actinomycetales</taxon>
        <taxon>Actinomycetaceae</taxon>
        <taxon>Nanchangia</taxon>
    </lineage>
</organism>
<dbReference type="Pfam" id="PF01988">
    <property type="entry name" value="VIT1"/>
    <property type="match status" value="1"/>
</dbReference>
<feature type="compositionally biased region" description="Low complexity" evidence="5">
    <location>
        <begin position="8"/>
        <end position="18"/>
    </location>
</feature>
<feature type="transmembrane region" description="Helical" evidence="6">
    <location>
        <begin position="31"/>
        <end position="56"/>
    </location>
</feature>
<evidence type="ECO:0000313" key="8">
    <source>
        <dbReference type="Proteomes" id="UP000627538"/>
    </source>
</evidence>
<proteinExistence type="predicted"/>
<keyword evidence="2 6" id="KW-0812">Transmembrane</keyword>
<gene>
    <name evidence="7" type="ORF">H8R10_06710</name>
</gene>
<keyword evidence="8" id="KW-1185">Reference proteome</keyword>
<dbReference type="CDD" id="cd02432">
    <property type="entry name" value="Nodulin-21_like_1"/>
    <property type="match status" value="1"/>
</dbReference>
<dbReference type="PANTHER" id="PTHR31851">
    <property type="entry name" value="FE(2+)/MN(2+) TRANSPORTER PCL1"/>
    <property type="match status" value="1"/>
</dbReference>
<comment type="caution">
    <text evidence="7">The sequence shown here is derived from an EMBL/GenBank/DDBJ whole genome shotgun (WGS) entry which is preliminary data.</text>
</comment>
<dbReference type="GO" id="GO:0012505">
    <property type="term" value="C:endomembrane system"/>
    <property type="evidence" value="ECO:0007669"/>
    <property type="project" value="UniProtKB-SubCell"/>
</dbReference>
<feature type="transmembrane region" description="Helical" evidence="6">
    <location>
        <begin position="162"/>
        <end position="184"/>
    </location>
</feature>
<dbReference type="RefSeq" id="WP_191072028.1">
    <property type="nucleotide sequence ID" value="NZ_CP060506.1"/>
</dbReference>
<feature type="transmembrane region" description="Helical" evidence="6">
    <location>
        <begin position="190"/>
        <end position="209"/>
    </location>
</feature>
<name>A0A8I0GE96_9ACTO</name>
<evidence type="ECO:0000256" key="4">
    <source>
        <dbReference type="ARBA" id="ARBA00023136"/>
    </source>
</evidence>
<dbReference type="Proteomes" id="UP000627538">
    <property type="component" value="Unassembled WGS sequence"/>
</dbReference>
<evidence type="ECO:0000256" key="3">
    <source>
        <dbReference type="ARBA" id="ARBA00022989"/>
    </source>
</evidence>
<evidence type="ECO:0000256" key="2">
    <source>
        <dbReference type="ARBA" id="ARBA00022692"/>
    </source>
</evidence>
<keyword evidence="3 6" id="KW-1133">Transmembrane helix</keyword>